<protein>
    <submittedName>
        <fullName evidence="1">Uncharacterized protein</fullName>
    </submittedName>
</protein>
<comment type="caution">
    <text evidence="1">The sequence shown here is derived from an EMBL/GenBank/DDBJ whole genome shotgun (WGS) entry which is preliminary data.</text>
</comment>
<evidence type="ECO:0000313" key="1">
    <source>
        <dbReference type="EMBL" id="MBC8544903.1"/>
    </source>
</evidence>
<dbReference type="RefSeq" id="WP_177717677.1">
    <property type="nucleotide sequence ID" value="NZ_JACRSQ010000035.1"/>
</dbReference>
<keyword evidence="2" id="KW-1185">Reference proteome</keyword>
<gene>
    <name evidence="1" type="ORF">H8730_15265</name>
</gene>
<evidence type="ECO:0000313" key="2">
    <source>
        <dbReference type="Proteomes" id="UP000657006"/>
    </source>
</evidence>
<organism evidence="1 2">
    <name type="scientific">Bianquea renquensis</name>
    <dbReference type="NCBI Taxonomy" id="2763661"/>
    <lineage>
        <taxon>Bacteria</taxon>
        <taxon>Bacillati</taxon>
        <taxon>Bacillota</taxon>
        <taxon>Clostridia</taxon>
        <taxon>Eubacteriales</taxon>
        <taxon>Bianqueaceae</taxon>
        <taxon>Bianquea</taxon>
    </lineage>
</organism>
<name>A0A926DVZ6_9FIRM</name>
<sequence length="112" mass="12964">MKDPMDEILQDAPECSMEFTLLNRMGMSIAEIYAVPMTDSDWGVDYLEDEKALEDGDDREILLDAQQCWRYWKLKLVDEYGGESIWEAIDIAQVSEVMVYYDDEGDLCVDFA</sequence>
<dbReference type="AlphaFoldDB" id="A0A926DVZ6"/>
<proteinExistence type="predicted"/>
<reference evidence="1" key="1">
    <citation type="submission" date="2020-08" db="EMBL/GenBank/DDBJ databases">
        <title>Genome public.</title>
        <authorList>
            <person name="Liu C."/>
            <person name="Sun Q."/>
        </authorList>
    </citation>
    <scope>NUCLEOTIDE SEQUENCE</scope>
    <source>
        <strain evidence="1">NSJ-32</strain>
    </source>
</reference>
<dbReference type="EMBL" id="JACRSQ010000035">
    <property type="protein sequence ID" value="MBC8544903.1"/>
    <property type="molecule type" value="Genomic_DNA"/>
</dbReference>
<accession>A0A926DVZ6</accession>
<dbReference type="Proteomes" id="UP000657006">
    <property type="component" value="Unassembled WGS sequence"/>
</dbReference>